<name>A0A9Q3CDS3_9BASI</name>
<gene>
    <name evidence="2" type="ORF">O181_020587</name>
</gene>
<evidence type="ECO:0000313" key="3">
    <source>
        <dbReference type="Proteomes" id="UP000765509"/>
    </source>
</evidence>
<organism evidence="2 3">
    <name type="scientific">Austropuccinia psidii MF-1</name>
    <dbReference type="NCBI Taxonomy" id="1389203"/>
    <lineage>
        <taxon>Eukaryota</taxon>
        <taxon>Fungi</taxon>
        <taxon>Dikarya</taxon>
        <taxon>Basidiomycota</taxon>
        <taxon>Pucciniomycotina</taxon>
        <taxon>Pucciniomycetes</taxon>
        <taxon>Pucciniales</taxon>
        <taxon>Sphaerophragmiaceae</taxon>
        <taxon>Austropuccinia</taxon>
    </lineage>
</organism>
<reference evidence="2" key="1">
    <citation type="submission" date="2021-03" db="EMBL/GenBank/DDBJ databases">
        <title>Draft genome sequence of rust myrtle Austropuccinia psidii MF-1, a brazilian biotype.</title>
        <authorList>
            <person name="Quecine M.C."/>
            <person name="Pachon D.M.R."/>
            <person name="Bonatelli M.L."/>
            <person name="Correr F.H."/>
            <person name="Franceschini L.M."/>
            <person name="Leite T.F."/>
            <person name="Margarido G.R.A."/>
            <person name="Almeida C.A."/>
            <person name="Ferrarezi J.A."/>
            <person name="Labate C.A."/>
        </authorList>
    </citation>
    <scope>NUCLEOTIDE SEQUENCE</scope>
    <source>
        <strain evidence="2">MF-1</strain>
    </source>
</reference>
<evidence type="ECO:0000256" key="1">
    <source>
        <dbReference type="SAM" id="MobiDB-lite"/>
    </source>
</evidence>
<proteinExistence type="predicted"/>
<dbReference type="Proteomes" id="UP000765509">
    <property type="component" value="Unassembled WGS sequence"/>
</dbReference>
<dbReference type="AlphaFoldDB" id="A0A9Q3CDS3"/>
<keyword evidence="3" id="KW-1185">Reference proteome</keyword>
<feature type="compositionally biased region" description="Basic and acidic residues" evidence="1">
    <location>
        <begin position="1"/>
        <end position="34"/>
    </location>
</feature>
<sequence length="106" mass="12328">MRHRELTKNKQKKREEFDGPAVRPDENVGEERCEGPSAQTPADTERENAEIVVRRFMGDFLSQGLHQQERFHIRFGRSVHGHKGAHDRLGQRSPNAGFFFRLVVKF</sequence>
<protein>
    <submittedName>
        <fullName evidence="2">Uncharacterized protein</fullName>
    </submittedName>
</protein>
<dbReference type="EMBL" id="AVOT02006139">
    <property type="protein sequence ID" value="MBW0480872.1"/>
    <property type="molecule type" value="Genomic_DNA"/>
</dbReference>
<feature type="region of interest" description="Disordered" evidence="1">
    <location>
        <begin position="1"/>
        <end position="47"/>
    </location>
</feature>
<comment type="caution">
    <text evidence="2">The sequence shown here is derived from an EMBL/GenBank/DDBJ whole genome shotgun (WGS) entry which is preliminary data.</text>
</comment>
<accession>A0A9Q3CDS3</accession>
<evidence type="ECO:0000313" key="2">
    <source>
        <dbReference type="EMBL" id="MBW0480872.1"/>
    </source>
</evidence>